<protein>
    <submittedName>
        <fullName evidence="2">Uncharacterized protein</fullName>
    </submittedName>
</protein>
<dbReference type="Proteomes" id="UP001215598">
    <property type="component" value="Unassembled WGS sequence"/>
</dbReference>
<name>A0AAD7HNM2_9AGAR</name>
<gene>
    <name evidence="2" type="ORF">B0H16DRAFT_1597680</name>
</gene>
<dbReference type="AlphaFoldDB" id="A0AAD7HNM2"/>
<evidence type="ECO:0000256" key="1">
    <source>
        <dbReference type="SAM" id="MobiDB-lite"/>
    </source>
</evidence>
<accession>A0AAD7HNM2</accession>
<feature type="region of interest" description="Disordered" evidence="1">
    <location>
        <begin position="102"/>
        <end position="129"/>
    </location>
</feature>
<feature type="region of interest" description="Disordered" evidence="1">
    <location>
        <begin position="201"/>
        <end position="227"/>
    </location>
</feature>
<organism evidence="2 3">
    <name type="scientific">Mycena metata</name>
    <dbReference type="NCBI Taxonomy" id="1033252"/>
    <lineage>
        <taxon>Eukaryota</taxon>
        <taxon>Fungi</taxon>
        <taxon>Dikarya</taxon>
        <taxon>Basidiomycota</taxon>
        <taxon>Agaricomycotina</taxon>
        <taxon>Agaricomycetes</taxon>
        <taxon>Agaricomycetidae</taxon>
        <taxon>Agaricales</taxon>
        <taxon>Marasmiineae</taxon>
        <taxon>Mycenaceae</taxon>
        <taxon>Mycena</taxon>
    </lineage>
</organism>
<keyword evidence="3" id="KW-1185">Reference proteome</keyword>
<feature type="non-terminal residue" evidence="2">
    <location>
        <position position="227"/>
    </location>
</feature>
<reference evidence="2" key="1">
    <citation type="submission" date="2023-03" db="EMBL/GenBank/DDBJ databases">
        <title>Massive genome expansion in bonnet fungi (Mycena s.s.) driven by repeated elements and novel gene families across ecological guilds.</title>
        <authorList>
            <consortium name="Lawrence Berkeley National Laboratory"/>
            <person name="Harder C.B."/>
            <person name="Miyauchi S."/>
            <person name="Viragh M."/>
            <person name="Kuo A."/>
            <person name="Thoen E."/>
            <person name="Andreopoulos B."/>
            <person name="Lu D."/>
            <person name="Skrede I."/>
            <person name="Drula E."/>
            <person name="Henrissat B."/>
            <person name="Morin E."/>
            <person name="Kohler A."/>
            <person name="Barry K."/>
            <person name="LaButti K."/>
            <person name="Morin E."/>
            <person name="Salamov A."/>
            <person name="Lipzen A."/>
            <person name="Mereny Z."/>
            <person name="Hegedus B."/>
            <person name="Baldrian P."/>
            <person name="Stursova M."/>
            <person name="Weitz H."/>
            <person name="Taylor A."/>
            <person name="Grigoriev I.V."/>
            <person name="Nagy L.G."/>
            <person name="Martin F."/>
            <person name="Kauserud H."/>
        </authorList>
    </citation>
    <scope>NUCLEOTIDE SEQUENCE</scope>
    <source>
        <strain evidence="2">CBHHK182m</strain>
    </source>
</reference>
<comment type="caution">
    <text evidence="2">The sequence shown here is derived from an EMBL/GenBank/DDBJ whole genome shotgun (WGS) entry which is preliminary data.</text>
</comment>
<proteinExistence type="predicted"/>
<evidence type="ECO:0000313" key="3">
    <source>
        <dbReference type="Proteomes" id="UP001215598"/>
    </source>
</evidence>
<dbReference type="EMBL" id="JARKIB010000207">
    <property type="protein sequence ID" value="KAJ7723906.1"/>
    <property type="molecule type" value="Genomic_DNA"/>
</dbReference>
<sequence>MLGIFPWTIREFKFGSIGGLGGSHEIILTLTPVDIDKAYPCEQVVWRMFTISRESPEFTVKLEYKRAFGIAIIESGADAFNNERICKEPDIMRSAKVPGRALPFSGPLRDKPLEPTPQKRTRTTARNQSATQIPQRLVIGSYIGDEVDEEKEDTIPLWTPEKPARFQPFVVMEEHSRVKYGEEFSASDDLILRAYKIKTHDFKGPRSSQSKTSRMRTRRFLSWGKTG</sequence>
<evidence type="ECO:0000313" key="2">
    <source>
        <dbReference type="EMBL" id="KAJ7723906.1"/>
    </source>
</evidence>